<accession>A0AAV7S993</accession>
<dbReference type="EMBL" id="JANPWB010000008">
    <property type="protein sequence ID" value="KAJ1159808.1"/>
    <property type="molecule type" value="Genomic_DNA"/>
</dbReference>
<comment type="caution">
    <text evidence="2">The sequence shown here is derived from an EMBL/GenBank/DDBJ whole genome shotgun (WGS) entry which is preliminary data.</text>
</comment>
<dbReference type="Proteomes" id="UP001066276">
    <property type="component" value="Chromosome 4_2"/>
</dbReference>
<evidence type="ECO:0000313" key="3">
    <source>
        <dbReference type="Proteomes" id="UP001066276"/>
    </source>
</evidence>
<evidence type="ECO:0000313" key="2">
    <source>
        <dbReference type="EMBL" id="KAJ1159808.1"/>
    </source>
</evidence>
<proteinExistence type="predicted"/>
<sequence>MSARQMARNSEKDGSRRGKRHVSTNNAARTGRGRGLGAAQDKGGKKEPPTPSVRSCFLLSVRLTPESSEQAAAAEDVSGRPACHQKGISLTEPLIFTRCSHAIRQQI</sequence>
<dbReference type="AlphaFoldDB" id="A0AAV7S993"/>
<feature type="region of interest" description="Disordered" evidence="1">
    <location>
        <begin position="1"/>
        <end position="54"/>
    </location>
</feature>
<organism evidence="2 3">
    <name type="scientific">Pleurodeles waltl</name>
    <name type="common">Iberian ribbed newt</name>
    <dbReference type="NCBI Taxonomy" id="8319"/>
    <lineage>
        <taxon>Eukaryota</taxon>
        <taxon>Metazoa</taxon>
        <taxon>Chordata</taxon>
        <taxon>Craniata</taxon>
        <taxon>Vertebrata</taxon>
        <taxon>Euteleostomi</taxon>
        <taxon>Amphibia</taxon>
        <taxon>Batrachia</taxon>
        <taxon>Caudata</taxon>
        <taxon>Salamandroidea</taxon>
        <taxon>Salamandridae</taxon>
        <taxon>Pleurodelinae</taxon>
        <taxon>Pleurodeles</taxon>
    </lineage>
</organism>
<protein>
    <submittedName>
        <fullName evidence="2">Uncharacterized protein</fullName>
    </submittedName>
</protein>
<keyword evidence="3" id="KW-1185">Reference proteome</keyword>
<reference evidence="2" key="1">
    <citation type="journal article" date="2022" name="bioRxiv">
        <title>Sequencing and chromosome-scale assembly of the giantPleurodeles waltlgenome.</title>
        <authorList>
            <person name="Brown T."/>
            <person name="Elewa A."/>
            <person name="Iarovenko S."/>
            <person name="Subramanian E."/>
            <person name="Araus A.J."/>
            <person name="Petzold A."/>
            <person name="Susuki M."/>
            <person name="Suzuki K.-i.T."/>
            <person name="Hayashi T."/>
            <person name="Toyoda A."/>
            <person name="Oliveira C."/>
            <person name="Osipova E."/>
            <person name="Leigh N.D."/>
            <person name="Simon A."/>
            <person name="Yun M.H."/>
        </authorList>
    </citation>
    <scope>NUCLEOTIDE SEQUENCE</scope>
    <source>
        <strain evidence="2">20211129_DDA</strain>
        <tissue evidence="2">Liver</tissue>
    </source>
</reference>
<name>A0AAV7S993_PLEWA</name>
<gene>
    <name evidence="2" type="ORF">NDU88_000313</name>
</gene>
<evidence type="ECO:0000256" key="1">
    <source>
        <dbReference type="SAM" id="MobiDB-lite"/>
    </source>
</evidence>